<dbReference type="SUPFAM" id="SSF53850">
    <property type="entry name" value="Periplasmic binding protein-like II"/>
    <property type="match status" value="1"/>
</dbReference>
<dbReference type="InterPro" id="IPR030678">
    <property type="entry name" value="Peptide/Ni-bd"/>
</dbReference>
<dbReference type="EMBL" id="WBMR01000018">
    <property type="protein sequence ID" value="KAB2384840.1"/>
    <property type="molecule type" value="Genomic_DNA"/>
</dbReference>
<dbReference type="AlphaFoldDB" id="A0A6L3W5H9"/>
<dbReference type="Proteomes" id="UP000483004">
    <property type="component" value="Unassembled WGS sequence"/>
</dbReference>
<feature type="chain" id="PRO_5027113869" evidence="1">
    <location>
        <begin position="24"/>
        <end position="526"/>
    </location>
</feature>
<evidence type="ECO:0000313" key="3">
    <source>
        <dbReference type="EMBL" id="KAB2384840.1"/>
    </source>
</evidence>
<dbReference type="PANTHER" id="PTHR30290">
    <property type="entry name" value="PERIPLASMIC BINDING COMPONENT OF ABC TRANSPORTER"/>
    <property type="match status" value="1"/>
</dbReference>
<feature type="domain" description="Solute-binding protein family 5" evidence="2">
    <location>
        <begin position="77"/>
        <end position="441"/>
    </location>
</feature>
<gene>
    <name evidence="3" type="ORF">F9B16_09430</name>
</gene>
<accession>A0A6L3W5H9</accession>
<evidence type="ECO:0000259" key="2">
    <source>
        <dbReference type="Pfam" id="PF00496"/>
    </source>
</evidence>
<dbReference type="OrthoDB" id="5240629at2"/>
<comment type="caution">
    <text evidence="3">The sequence shown here is derived from an EMBL/GenBank/DDBJ whole genome shotgun (WGS) entry which is preliminary data.</text>
</comment>
<proteinExistence type="predicted"/>
<dbReference type="Gene3D" id="3.10.105.10">
    <property type="entry name" value="Dipeptide-binding Protein, Domain 3"/>
    <property type="match status" value="1"/>
</dbReference>
<keyword evidence="1" id="KW-0732">Signal</keyword>
<dbReference type="InterPro" id="IPR039424">
    <property type="entry name" value="SBP_5"/>
</dbReference>
<dbReference type="GO" id="GO:0042597">
    <property type="term" value="C:periplasmic space"/>
    <property type="evidence" value="ECO:0007669"/>
    <property type="project" value="UniProtKB-ARBA"/>
</dbReference>
<dbReference type="Gene3D" id="3.90.76.10">
    <property type="entry name" value="Dipeptide-binding Protein, Domain 1"/>
    <property type="match status" value="1"/>
</dbReference>
<sequence length="526" mass="55118">MRLRTRGAGAAALTAVVTLGAAACGGGSSSGSGGDRTMDVRLIADPTTLDPQSASNVGSLGVANYLYDTPVALREGKIVPSVASSWKVATTSIEMTIRKDVTCSDGSKLTVKDVADSIKRLKSPTVTSRMNVFGNVKDFTVAADEAASTVSVKVSQPYGDLLQGMSQMFIICRKGLDDPSSLAKTTDGTGPYRLAQSVPGDHYTLERRAGYTWGPGAAAGGSVKPPAKLVLHVIADDATAVNSFETGGLDLTDAQGQTATRLKNSPNATQKKTSQVDNYTMYLNEGSGRVTSDVNLRRALFAGLDRASLATSVIGPGATVPKTLVLPRGLCYQPDKVGTAMPAYDLNAARRYAEAGGYTSSGGKLMKDGKQVSITVLIPSLFGPNIADFLISSWGKLGVAVKPVVKPGADTVRIVSTPKSDWDVYVAGGFNNSPSQLLATFGSQAPPQGRNNGSVHNAEFLKRADKASAQITTSACDDWSAAEQALYEQADIIPWGAVNVTWFGHDVQFSPYLLSAVYPDGLGFKK</sequence>
<dbReference type="Pfam" id="PF00496">
    <property type="entry name" value="SBP_bac_5"/>
    <property type="match status" value="1"/>
</dbReference>
<dbReference type="GO" id="GO:1904680">
    <property type="term" value="F:peptide transmembrane transporter activity"/>
    <property type="evidence" value="ECO:0007669"/>
    <property type="project" value="TreeGrafter"/>
</dbReference>
<dbReference type="Gene3D" id="3.40.190.10">
    <property type="entry name" value="Periplasmic binding protein-like II"/>
    <property type="match status" value="1"/>
</dbReference>
<dbReference type="InterPro" id="IPR000914">
    <property type="entry name" value="SBP_5_dom"/>
</dbReference>
<dbReference type="GO" id="GO:0043190">
    <property type="term" value="C:ATP-binding cassette (ABC) transporter complex"/>
    <property type="evidence" value="ECO:0007669"/>
    <property type="project" value="InterPro"/>
</dbReference>
<evidence type="ECO:0000256" key="1">
    <source>
        <dbReference type="SAM" id="SignalP"/>
    </source>
</evidence>
<reference evidence="3 4" key="1">
    <citation type="submission" date="2019-09" db="EMBL/GenBank/DDBJ databases">
        <title>Actinomadura physcomitrii sp. nov., a novel actinomycete isolated from moss [Physcomitrium sphaericum (Ludw) Fuernr].</title>
        <authorList>
            <person name="Liu C."/>
            <person name="Zhuang X."/>
        </authorList>
    </citation>
    <scope>NUCLEOTIDE SEQUENCE [LARGE SCALE GENOMIC DNA]</scope>
    <source>
        <strain evidence="3 4">CYP1-1B</strain>
    </source>
</reference>
<organism evidence="3 4">
    <name type="scientific">Actinomadura montaniterrae</name>
    <dbReference type="NCBI Taxonomy" id="1803903"/>
    <lineage>
        <taxon>Bacteria</taxon>
        <taxon>Bacillati</taxon>
        <taxon>Actinomycetota</taxon>
        <taxon>Actinomycetes</taxon>
        <taxon>Streptosporangiales</taxon>
        <taxon>Thermomonosporaceae</taxon>
        <taxon>Actinomadura</taxon>
    </lineage>
</organism>
<dbReference type="PIRSF" id="PIRSF002741">
    <property type="entry name" value="MppA"/>
    <property type="match status" value="1"/>
</dbReference>
<feature type="signal peptide" evidence="1">
    <location>
        <begin position="1"/>
        <end position="23"/>
    </location>
</feature>
<dbReference type="GO" id="GO:0015833">
    <property type="term" value="P:peptide transport"/>
    <property type="evidence" value="ECO:0007669"/>
    <property type="project" value="TreeGrafter"/>
</dbReference>
<dbReference type="PROSITE" id="PS51257">
    <property type="entry name" value="PROKAR_LIPOPROTEIN"/>
    <property type="match status" value="1"/>
</dbReference>
<evidence type="ECO:0000313" key="4">
    <source>
        <dbReference type="Proteomes" id="UP000483004"/>
    </source>
</evidence>
<dbReference type="CDD" id="cd00995">
    <property type="entry name" value="PBP2_NikA_DppA_OppA_like"/>
    <property type="match status" value="1"/>
</dbReference>
<name>A0A6L3W5H9_9ACTN</name>
<keyword evidence="4" id="KW-1185">Reference proteome</keyword>
<protein>
    <submittedName>
        <fullName evidence="3">ABC transporter substrate-binding protein</fullName>
    </submittedName>
</protein>